<evidence type="ECO:0000313" key="3">
    <source>
        <dbReference type="Proteomes" id="UP000569732"/>
    </source>
</evidence>
<dbReference type="RefSeq" id="WP_180567011.1">
    <property type="nucleotide sequence ID" value="NZ_JACCKB010000003.1"/>
</dbReference>
<keyword evidence="1" id="KW-1133">Transmembrane helix</keyword>
<accession>A0A853IC67</accession>
<keyword evidence="1" id="KW-0812">Transmembrane</keyword>
<feature type="transmembrane region" description="Helical" evidence="1">
    <location>
        <begin position="178"/>
        <end position="198"/>
    </location>
</feature>
<feature type="transmembrane region" description="Helical" evidence="1">
    <location>
        <begin position="218"/>
        <end position="237"/>
    </location>
</feature>
<gene>
    <name evidence="2" type="ORF">H0A36_03080</name>
</gene>
<feature type="transmembrane region" description="Helical" evidence="1">
    <location>
        <begin position="244"/>
        <end position="266"/>
    </location>
</feature>
<keyword evidence="1" id="KW-0472">Membrane</keyword>
<proteinExistence type="predicted"/>
<dbReference type="NCBIfam" id="TIGR00341">
    <property type="entry name" value="TIGR00341 family protein"/>
    <property type="match status" value="1"/>
</dbReference>
<evidence type="ECO:0000256" key="1">
    <source>
        <dbReference type="SAM" id="Phobius"/>
    </source>
</evidence>
<feature type="transmembrane region" description="Helical" evidence="1">
    <location>
        <begin position="148"/>
        <end position="171"/>
    </location>
</feature>
<keyword evidence="3" id="KW-1185">Reference proteome</keyword>
<feature type="transmembrane region" description="Helical" evidence="1">
    <location>
        <begin position="272"/>
        <end position="294"/>
    </location>
</feature>
<name>A0A853IC67_9GAMM</name>
<dbReference type="PANTHER" id="PTHR20992">
    <property type="entry name" value="AT15442P-RELATED"/>
    <property type="match status" value="1"/>
</dbReference>
<feature type="transmembrane region" description="Helical" evidence="1">
    <location>
        <begin position="122"/>
        <end position="142"/>
    </location>
</feature>
<reference evidence="2 3" key="1">
    <citation type="submission" date="2020-07" db="EMBL/GenBank/DDBJ databases">
        <title>Endozoicomonas sp. nov., isolated from sediment.</title>
        <authorList>
            <person name="Gu T."/>
        </authorList>
    </citation>
    <scope>NUCLEOTIDE SEQUENCE [LARGE SCALE GENOMIC DNA]</scope>
    <source>
        <strain evidence="2 3">SM1973</strain>
    </source>
</reference>
<feature type="transmembrane region" description="Helical" evidence="1">
    <location>
        <begin position="314"/>
        <end position="336"/>
    </location>
</feature>
<comment type="caution">
    <text evidence="2">The sequence shown here is derived from an EMBL/GenBank/DDBJ whole genome shotgun (WGS) entry which is preliminary data.</text>
</comment>
<dbReference type="AlphaFoldDB" id="A0A853IC67"/>
<protein>
    <submittedName>
        <fullName evidence="2">TIGR00341 family protein</fullName>
    </submittedName>
</protein>
<evidence type="ECO:0000313" key="2">
    <source>
        <dbReference type="EMBL" id="NYZ64976.1"/>
    </source>
</evidence>
<dbReference type="EMBL" id="JACCKB010000003">
    <property type="protein sequence ID" value="NYZ64976.1"/>
    <property type="molecule type" value="Genomic_DNA"/>
</dbReference>
<sequence>MGLRIIELLLPEGCEDKITNITETLPIIDNWQGPPQTKRQCFRFLVTTEQTEAICDAIHKHFAGFERFRMIILRADASLPLAETHQPKSPGPKSFWHYFKPEGKERVSREEIYHDIAKGCQLNWMFIANVVLSALVAAIGLMRNDVAIIIGAMVIAPLLKPNVAIALGVILHEGGLALRALLTNLTGMIIGLAMAIFIGLTMEIDPAIPEISARTHVALANVLLALAAGMAGALSFTSGAASTLIGVMVAVALMPPLVTIGLMIGSAHWLEAMGAAVLFLANIIAVNLSALLAFKWQGLHPRHWWHHEAAWKNLKASVVFWMMMLFTICALIGLWFGKMN</sequence>
<dbReference type="Proteomes" id="UP000569732">
    <property type="component" value="Unassembled WGS sequence"/>
</dbReference>
<organism evidence="2 3">
    <name type="scientific">Spartinivicinus marinus</name>
    <dbReference type="NCBI Taxonomy" id="2994442"/>
    <lineage>
        <taxon>Bacteria</taxon>
        <taxon>Pseudomonadati</taxon>
        <taxon>Pseudomonadota</taxon>
        <taxon>Gammaproteobacteria</taxon>
        <taxon>Oceanospirillales</taxon>
        <taxon>Zooshikellaceae</taxon>
        <taxon>Spartinivicinus</taxon>
    </lineage>
</organism>
<dbReference type="InterPro" id="IPR005240">
    <property type="entry name" value="DUF389"/>
</dbReference>
<dbReference type="PANTHER" id="PTHR20992:SF9">
    <property type="entry name" value="AT15442P-RELATED"/>
    <property type="match status" value="1"/>
</dbReference>
<dbReference type="Pfam" id="PF04087">
    <property type="entry name" value="DUF389"/>
    <property type="match status" value="1"/>
</dbReference>